<comment type="caution">
    <text evidence="3">The sequence shown here is derived from an EMBL/GenBank/DDBJ whole genome shotgun (WGS) entry which is preliminary data.</text>
</comment>
<dbReference type="Gene3D" id="3.60.21.10">
    <property type="match status" value="1"/>
</dbReference>
<accession>A0A0F9YIF2</accession>
<evidence type="ECO:0000259" key="2">
    <source>
        <dbReference type="Pfam" id="PF12850"/>
    </source>
</evidence>
<dbReference type="Pfam" id="PF12850">
    <property type="entry name" value="Metallophos_2"/>
    <property type="match status" value="1"/>
</dbReference>
<protein>
    <recommendedName>
        <fullName evidence="2">Calcineurin-like phosphoesterase domain-containing protein</fullName>
    </recommendedName>
</protein>
<organism evidence="3 4">
    <name type="scientific">Candidatus Woesebacteria bacterium GW2011_GWC2_31_9</name>
    <dbReference type="NCBI Taxonomy" id="1618586"/>
    <lineage>
        <taxon>Bacteria</taxon>
        <taxon>Candidatus Woeseibacteriota</taxon>
    </lineage>
</organism>
<comment type="similarity">
    <text evidence="1">Belongs to the metallophosphoesterase superfamily. YfcE family.</text>
</comment>
<feature type="domain" description="Calcineurin-like phosphoesterase" evidence="2">
    <location>
        <begin position="1"/>
        <end position="137"/>
    </location>
</feature>
<dbReference type="AlphaFoldDB" id="A0A0F9YIF2"/>
<dbReference type="InterPro" id="IPR024654">
    <property type="entry name" value="Calcineurin-like_PHP_lpxH"/>
</dbReference>
<dbReference type="EMBL" id="LBOI01000012">
    <property type="protein sequence ID" value="KKP31274.1"/>
    <property type="molecule type" value="Genomic_DNA"/>
</dbReference>
<evidence type="ECO:0000313" key="4">
    <source>
        <dbReference type="Proteomes" id="UP000034803"/>
    </source>
</evidence>
<dbReference type="PANTHER" id="PTHR43165">
    <property type="entry name" value="METALLOPHOSPHOESTERASE"/>
    <property type="match status" value="1"/>
</dbReference>
<evidence type="ECO:0000256" key="1">
    <source>
        <dbReference type="ARBA" id="ARBA00008950"/>
    </source>
</evidence>
<name>A0A0F9YIF2_9BACT</name>
<dbReference type="Proteomes" id="UP000034803">
    <property type="component" value="Unassembled WGS sequence"/>
</dbReference>
<sequence>MKIFVIGDSHGNISNLKHVMCFAKSINVGAIIHTGDWDNLESVKTVLEYKIPLYSCLGNADIDPLMKEKFKEYLEIELDGKKIYIVHKFLKNDKKYIGKDVCFTGHLHSQKMWEIDGVKIVRPGALENNISFAVYDTVTDKIEFINN</sequence>
<dbReference type="PANTHER" id="PTHR43165:SF1">
    <property type="entry name" value="PHOSPHODIESTERASE MJ0936"/>
    <property type="match status" value="1"/>
</dbReference>
<proteinExistence type="inferred from homology"/>
<reference evidence="3 4" key="1">
    <citation type="journal article" date="2015" name="Nature">
        <title>rRNA introns, odd ribosomes, and small enigmatic genomes across a large radiation of phyla.</title>
        <authorList>
            <person name="Brown C.T."/>
            <person name="Hug L.A."/>
            <person name="Thomas B.C."/>
            <person name="Sharon I."/>
            <person name="Castelle C.J."/>
            <person name="Singh A."/>
            <person name="Wilkins M.J."/>
            <person name="Williams K.H."/>
            <person name="Banfield J.F."/>
        </authorList>
    </citation>
    <scope>NUCLEOTIDE SEQUENCE [LARGE SCALE GENOMIC DNA]</scope>
</reference>
<gene>
    <name evidence="3" type="ORF">UR21_C0012G0015</name>
</gene>
<dbReference type="InterPro" id="IPR053193">
    <property type="entry name" value="MetalloPDE_YfcE-like"/>
</dbReference>
<dbReference type="SUPFAM" id="SSF56300">
    <property type="entry name" value="Metallo-dependent phosphatases"/>
    <property type="match status" value="1"/>
</dbReference>
<dbReference type="InterPro" id="IPR029052">
    <property type="entry name" value="Metallo-depent_PP-like"/>
</dbReference>
<evidence type="ECO:0000313" key="3">
    <source>
        <dbReference type="EMBL" id="KKP31274.1"/>
    </source>
</evidence>